<evidence type="ECO:0000259" key="4">
    <source>
        <dbReference type="Pfam" id="PF24564"/>
    </source>
</evidence>
<dbReference type="GeneID" id="8504617"/>
<feature type="coiled-coil region" evidence="1">
    <location>
        <begin position="496"/>
        <end position="523"/>
    </location>
</feature>
<dbReference type="OrthoDB" id="4172309at2759"/>
<evidence type="ECO:0000256" key="2">
    <source>
        <dbReference type="SAM" id="MobiDB-lite"/>
    </source>
</evidence>
<dbReference type="VEuPathDB" id="FungiDB:BDBG_05040"/>
<evidence type="ECO:0000313" key="6">
    <source>
        <dbReference type="Proteomes" id="UP000002038"/>
    </source>
</evidence>
<sequence>MADPPGTPHPDASSSAHAGLLLDVKLEKNAAVNLYNPFLMADNVFYGKLSPGITQQQADSPEDNSVEGETGGVDIKSEGLDPYPPLIRPRYMHRDSSIENLENGVAEGLQFLGPLKSLLRKYSRQPSENRWLKQIEELEKRAVSARVIIGVVGTTGAGKSSLINAILDEERLVPTNSMRACIAVVTEISFNHSPNRYRAEIEFISLAEWEEELNLIFGDIELGNQQTGDNSDSAIACAKATAVYPDIPDILKSSIKELLVHENVSNLLGKTVEFAEDDPILFYTKLQKYVDSKTQTRRKGMNGKSKANDRRVVRLYVKAPVLATGAVIVDLPGTQDANAARAAVASRYIERCSSLWIVAPITRAVDDKTAKTLLSMNFQRQIPNGRRSWRIDEPFSTPDIPEISITRLEEQLRALKEERTELVISIDELCEEMATLGCDFDLLKSTDGSPKRSREFGRYRENHNNEYGPDYSNTEINVRQTEDSVEKRWCDVSNKRKRLSHRKKQIDSEIERMTEALNIARENEQRKQDILGLRCILERNDTVKAQIRQKFVDGVRQLDEVDAEEESFDPSVDLRDYDQVARALPVFCVSSKAYQKLKGRLRRDHAVKALCNPEDTEILDLQAHCLSLTIAQRTSGCESFLNGLQQLMNSLDLLSSARGPSDSLCEERQRNDRLFLQNGLDILQQGLENLTGEVLAEITSAVEDNIFDKFGASPRLPPFRNAIPACNEAGKALAQWNRSRKVSPEGLAWNTYKAICRRQGVYKHHDWNSTLIRPMMPVLAVGWERSFSRLIPKILTRYSKTTYGYVKALYASLEPRISAGAVGSKIAEKLKVQLPTYRASFKELSAASSKILCESHKAANRAFVPIIAAELGEAYEGCGSAMGRGVYLRMKDIMTQHVEKRRHEMFHKSTEHVKSELEGSIQSVRDYLAMETEKLFQKISWDYKNAFEKSQTAEEKTLNKELRKLLQM</sequence>
<proteinExistence type="predicted"/>
<dbReference type="KEGG" id="bgh:BDBG_05040"/>
<dbReference type="InterPro" id="IPR045063">
    <property type="entry name" value="Dynamin_N"/>
</dbReference>
<feature type="domain" description="DUF7605" evidence="4">
    <location>
        <begin position="745"/>
        <end position="901"/>
    </location>
</feature>
<evidence type="ECO:0000259" key="3">
    <source>
        <dbReference type="Pfam" id="PF00350"/>
    </source>
</evidence>
<keyword evidence="1" id="KW-0175">Coiled coil</keyword>
<dbReference type="InterPro" id="IPR027417">
    <property type="entry name" value="P-loop_NTPase"/>
</dbReference>
<dbReference type="Pfam" id="PF24564">
    <property type="entry name" value="DUF7605"/>
    <property type="match status" value="1"/>
</dbReference>
<evidence type="ECO:0000256" key="1">
    <source>
        <dbReference type="SAM" id="Coils"/>
    </source>
</evidence>
<keyword evidence="6" id="KW-1185">Reference proteome</keyword>
<name>A0A179UP59_BLAGS</name>
<reference evidence="6" key="1">
    <citation type="journal article" date="2015" name="PLoS Genet.">
        <title>The dynamic genome and transcriptome of the human fungal pathogen Blastomyces and close relative Emmonsia.</title>
        <authorList>
            <person name="Munoz J.F."/>
            <person name="Gauthier G.M."/>
            <person name="Desjardins C.A."/>
            <person name="Gallo J.E."/>
            <person name="Holder J."/>
            <person name="Sullivan T.D."/>
            <person name="Marty A.J."/>
            <person name="Carmen J.C."/>
            <person name="Chen Z."/>
            <person name="Ding L."/>
            <person name="Gujja S."/>
            <person name="Magrini V."/>
            <person name="Misas E."/>
            <person name="Mitreva M."/>
            <person name="Priest M."/>
            <person name="Saif S."/>
            <person name="Whiston E.A."/>
            <person name="Young S."/>
            <person name="Zeng Q."/>
            <person name="Goldman W.E."/>
            <person name="Mardis E.R."/>
            <person name="Taylor J.W."/>
            <person name="McEwen J.G."/>
            <person name="Clay O.K."/>
            <person name="Klein B.S."/>
            <person name="Cuomo C.A."/>
        </authorList>
    </citation>
    <scope>NUCLEOTIDE SEQUENCE [LARGE SCALE GENOMIC DNA]</scope>
    <source>
        <strain evidence="6">SLH14081</strain>
    </source>
</reference>
<feature type="region of interest" description="Disordered" evidence="2">
    <location>
        <begin position="53"/>
        <end position="79"/>
    </location>
</feature>
<dbReference type="InterPro" id="IPR056024">
    <property type="entry name" value="DUF7605"/>
</dbReference>
<accession>A0A179UP59</accession>
<dbReference type="PANTHER" id="PTHR36681">
    <property type="entry name" value="NUCLEAR GTPASE, GERMINAL CENTER-ASSOCIATED, TANDEM DUPLICATE 3"/>
    <property type="match status" value="1"/>
</dbReference>
<evidence type="ECO:0008006" key="7">
    <source>
        <dbReference type="Google" id="ProtNLM"/>
    </source>
</evidence>
<organism evidence="5 6">
    <name type="scientific">Blastomyces gilchristii (strain SLH14081)</name>
    <name type="common">Blastomyces dermatitidis</name>
    <dbReference type="NCBI Taxonomy" id="559298"/>
    <lineage>
        <taxon>Eukaryota</taxon>
        <taxon>Fungi</taxon>
        <taxon>Dikarya</taxon>
        <taxon>Ascomycota</taxon>
        <taxon>Pezizomycotina</taxon>
        <taxon>Eurotiomycetes</taxon>
        <taxon>Eurotiomycetidae</taxon>
        <taxon>Onygenales</taxon>
        <taxon>Ajellomycetaceae</taxon>
        <taxon>Blastomyces</taxon>
    </lineage>
</organism>
<feature type="domain" description="Dynamin N-terminal" evidence="3">
    <location>
        <begin position="149"/>
        <end position="373"/>
    </location>
</feature>
<dbReference type="Pfam" id="PF00350">
    <property type="entry name" value="Dynamin_N"/>
    <property type="match status" value="1"/>
</dbReference>
<evidence type="ECO:0000313" key="5">
    <source>
        <dbReference type="EMBL" id="OAT08811.1"/>
    </source>
</evidence>
<dbReference type="RefSeq" id="XP_031578483.1">
    <property type="nucleotide sequence ID" value="XM_031721958.1"/>
</dbReference>
<feature type="coiled-coil region" evidence="1">
    <location>
        <begin position="405"/>
        <end position="432"/>
    </location>
</feature>
<dbReference type="AlphaFoldDB" id="A0A179UP59"/>
<dbReference type="SUPFAM" id="SSF52540">
    <property type="entry name" value="P-loop containing nucleoside triphosphate hydrolases"/>
    <property type="match status" value="1"/>
</dbReference>
<gene>
    <name evidence="5" type="ORF">BDBG_05040</name>
</gene>
<dbReference type="PANTHER" id="PTHR36681:SF3">
    <property type="entry name" value="NUCLEAR GTPASE, GERMINAL CENTER-ASSOCIATED, TANDEM DUPLICATE 3"/>
    <property type="match status" value="1"/>
</dbReference>
<dbReference type="Gene3D" id="3.40.50.300">
    <property type="entry name" value="P-loop containing nucleotide triphosphate hydrolases"/>
    <property type="match status" value="1"/>
</dbReference>
<dbReference type="Proteomes" id="UP000002038">
    <property type="component" value="Unassembled WGS sequence"/>
</dbReference>
<protein>
    <recommendedName>
        <fullName evidence="7">Tat pathway signal sequence</fullName>
    </recommendedName>
</protein>
<dbReference type="EMBL" id="GG657455">
    <property type="protein sequence ID" value="OAT08811.1"/>
    <property type="molecule type" value="Genomic_DNA"/>
</dbReference>